<keyword evidence="3" id="KW-1185">Reference proteome</keyword>
<evidence type="ECO:0000313" key="3">
    <source>
        <dbReference type="Proteomes" id="UP000063699"/>
    </source>
</evidence>
<dbReference type="KEGG" id="kphy:AOZ06_07020"/>
<reference evidence="2 3" key="1">
    <citation type="submission" date="2015-07" db="EMBL/GenBank/DDBJ databases">
        <title>Genome sequencing of Kibdelosporangium phytohabitans.</title>
        <authorList>
            <person name="Qin S."/>
            <person name="Xing K."/>
        </authorList>
    </citation>
    <scope>NUCLEOTIDE SEQUENCE [LARGE SCALE GENOMIC DNA]</scope>
    <source>
        <strain evidence="2 3">KLBMP1111</strain>
    </source>
</reference>
<evidence type="ECO:0000313" key="2">
    <source>
        <dbReference type="EMBL" id="ALG06712.1"/>
    </source>
</evidence>
<dbReference type="RefSeq" id="WP_054288684.1">
    <property type="nucleotide sequence ID" value="NZ_CP012752.1"/>
</dbReference>
<feature type="domain" description="NAD(P)-binding" evidence="1">
    <location>
        <begin position="7"/>
        <end position="133"/>
    </location>
</feature>
<dbReference type="GO" id="GO:0044877">
    <property type="term" value="F:protein-containing complex binding"/>
    <property type="evidence" value="ECO:0007669"/>
    <property type="project" value="TreeGrafter"/>
</dbReference>
<dbReference type="PANTHER" id="PTHR12126">
    <property type="entry name" value="NADH-UBIQUINONE OXIDOREDUCTASE 39 KDA SUBUNIT-RELATED"/>
    <property type="match status" value="1"/>
</dbReference>
<dbReference type="Proteomes" id="UP000063699">
    <property type="component" value="Chromosome"/>
</dbReference>
<sequence length="257" mass="27308">MRILVTGGTGLLGSRVVSRLVDAGHQVLVASRKAGAGRVVADLKSGVGVREAVAGVDAVVHCATAFGRRSETRLAATLVDAALRAGRPHLVYVSIVGADRVPLGYYQEKVATERLIERSGLPWTVLRATQFHDLLRVLLVGAARVPLVMPVPDCSFQPVDVGEVADRVAELAVGAPAGRVPDIAGPEIRRARDLAELVLAAAGRRRVLLAIRLPGKAFRGYRRGGHLAADRRAGRITFAEHLAAHPALRNASYRGRS</sequence>
<dbReference type="AlphaFoldDB" id="A0A0N9HTI7"/>
<accession>A0A0N9HTI7</accession>
<dbReference type="STRING" id="860235.AOZ06_07020"/>
<gene>
    <name evidence="2" type="ORF">AOZ06_07020</name>
</gene>
<dbReference type="PANTHER" id="PTHR12126:SF11">
    <property type="entry name" value="NADH DEHYDROGENASE [UBIQUINONE] 1 ALPHA SUBCOMPLEX SUBUNIT 9, MITOCHONDRIAL"/>
    <property type="match status" value="1"/>
</dbReference>
<dbReference type="Pfam" id="PF13460">
    <property type="entry name" value="NAD_binding_10"/>
    <property type="match status" value="1"/>
</dbReference>
<protein>
    <recommendedName>
        <fullName evidence="1">NAD(P)-binding domain-containing protein</fullName>
    </recommendedName>
</protein>
<evidence type="ECO:0000259" key="1">
    <source>
        <dbReference type="Pfam" id="PF13460"/>
    </source>
</evidence>
<dbReference type="InterPro" id="IPR016040">
    <property type="entry name" value="NAD(P)-bd_dom"/>
</dbReference>
<dbReference type="Gene3D" id="3.40.50.720">
    <property type="entry name" value="NAD(P)-binding Rossmann-like Domain"/>
    <property type="match status" value="1"/>
</dbReference>
<dbReference type="InterPro" id="IPR036291">
    <property type="entry name" value="NAD(P)-bd_dom_sf"/>
</dbReference>
<dbReference type="EMBL" id="CP012752">
    <property type="protein sequence ID" value="ALG06712.1"/>
    <property type="molecule type" value="Genomic_DNA"/>
</dbReference>
<proteinExistence type="predicted"/>
<organism evidence="2 3">
    <name type="scientific">Kibdelosporangium phytohabitans</name>
    <dbReference type="NCBI Taxonomy" id="860235"/>
    <lineage>
        <taxon>Bacteria</taxon>
        <taxon>Bacillati</taxon>
        <taxon>Actinomycetota</taxon>
        <taxon>Actinomycetes</taxon>
        <taxon>Pseudonocardiales</taxon>
        <taxon>Pseudonocardiaceae</taxon>
        <taxon>Kibdelosporangium</taxon>
    </lineage>
</organism>
<dbReference type="InterPro" id="IPR051207">
    <property type="entry name" value="ComplexI_NDUFA9_subunit"/>
</dbReference>
<dbReference type="OrthoDB" id="9771302at2"/>
<dbReference type="SUPFAM" id="SSF51735">
    <property type="entry name" value="NAD(P)-binding Rossmann-fold domains"/>
    <property type="match status" value="1"/>
</dbReference>
<name>A0A0N9HTI7_9PSEU</name>